<dbReference type="AlphaFoldDB" id="A0A1I5N329"/>
<organism evidence="1 2">
    <name type="scientific">Qipengyuania nanhaisediminis</name>
    <dbReference type="NCBI Taxonomy" id="604088"/>
    <lineage>
        <taxon>Bacteria</taxon>
        <taxon>Pseudomonadati</taxon>
        <taxon>Pseudomonadota</taxon>
        <taxon>Alphaproteobacteria</taxon>
        <taxon>Sphingomonadales</taxon>
        <taxon>Erythrobacteraceae</taxon>
        <taxon>Qipengyuania</taxon>
    </lineage>
</organism>
<dbReference type="OrthoDB" id="9017325at2"/>
<accession>A0A1I5N329</accession>
<evidence type="ECO:0000313" key="2">
    <source>
        <dbReference type="Proteomes" id="UP000199331"/>
    </source>
</evidence>
<dbReference type="STRING" id="604088.SAMN04488060_1756"/>
<evidence type="ECO:0000313" key="1">
    <source>
        <dbReference type="EMBL" id="SFP16209.1"/>
    </source>
</evidence>
<reference evidence="2" key="1">
    <citation type="submission" date="2016-10" db="EMBL/GenBank/DDBJ databases">
        <authorList>
            <person name="Varghese N."/>
            <person name="Submissions S."/>
        </authorList>
    </citation>
    <scope>NUCLEOTIDE SEQUENCE [LARGE SCALE GENOMIC DNA]</scope>
    <source>
        <strain evidence="2">CGMCC 1.7715</strain>
    </source>
</reference>
<sequence length="207" mass="23359">MAKAKSKKVELDEATAAPSKVKLKVFTHDPCDEHPDLGWFRYWYETEFERPTVTDWIAKKCSPGDDPEFGRAARIEVLLPPSAPADYTNLEFLTKRFDETLPPFEKHALVQAKFLLNDDEAWHIGYERVRSFARSQFAHRYVVVLIAHIPGTAGLKGQGNHIHCVVLSRTININGFGGACTTLCSDRGYNAAVAAWQKHKDTWDVTT</sequence>
<dbReference type="EMBL" id="FOWZ01000002">
    <property type="protein sequence ID" value="SFP16209.1"/>
    <property type="molecule type" value="Genomic_DNA"/>
</dbReference>
<keyword evidence="2" id="KW-1185">Reference proteome</keyword>
<name>A0A1I5N329_9SPHN</name>
<dbReference type="Proteomes" id="UP000199331">
    <property type="component" value="Unassembled WGS sequence"/>
</dbReference>
<proteinExistence type="predicted"/>
<dbReference type="RefSeq" id="WP_090480053.1">
    <property type="nucleotide sequence ID" value="NZ_FOWZ01000002.1"/>
</dbReference>
<evidence type="ECO:0008006" key="3">
    <source>
        <dbReference type="Google" id="ProtNLM"/>
    </source>
</evidence>
<gene>
    <name evidence="1" type="ORF">SAMN04488060_1756</name>
</gene>
<protein>
    <recommendedName>
        <fullName evidence="3">MobA/MobL family protein</fullName>
    </recommendedName>
</protein>